<name>A0AAQ4EIA2_AMBAM</name>
<accession>A0AAQ4EIA2</accession>
<dbReference type="AlphaFoldDB" id="A0AAQ4EIA2"/>
<sequence length="67" mass="7608">MEDIVPYVAQTGFCYLVCYIAAGQDIKDIALAYRVGIQTARVTTHFCCRIIRARLKDQFMNVPSEGY</sequence>
<protein>
    <submittedName>
        <fullName evidence="1">Uncharacterized protein</fullName>
    </submittedName>
</protein>
<dbReference type="Proteomes" id="UP001321473">
    <property type="component" value="Unassembled WGS sequence"/>
</dbReference>
<reference evidence="1 2" key="1">
    <citation type="journal article" date="2023" name="Arcadia Sci">
        <title>De novo assembly of a long-read Amblyomma americanum tick genome.</title>
        <authorList>
            <person name="Chou S."/>
            <person name="Poskanzer K.E."/>
            <person name="Rollins M."/>
            <person name="Thuy-Boun P.S."/>
        </authorList>
    </citation>
    <scope>NUCLEOTIDE SEQUENCE [LARGE SCALE GENOMIC DNA]</scope>
    <source>
        <strain evidence="1">F_SG_1</strain>
        <tissue evidence="1">Salivary glands</tissue>
    </source>
</reference>
<gene>
    <name evidence="1" type="ORF">V5799_011116</name>
</gene>
<dbReference type="EMBL" id="JARKHS020015508">
    <property type="protein sequence ID" value="KAK8774351.1"/>
    <property type="molecule type" value="Genomic_DNA"/>
</dbReference>
<evidence type="ECO:0000313" key="1">
    <source>
        <dbReference type="EMBL" id="KAK8774351.1"/>
    </source>
</evidence>
<proteinExistence type="predicted"/>
<keyword evidence="2" id="KW-1185">Reference proteome</keyword>
<evidence type="ECO:0000313" key="2">
    <source>
        <dbReference type="Proteomes" id="UP001321473"/>
    </source>
</evidence>
<comment type="caution">
    <text evidence="1">The sequence shown here is derived from an EMBL/GenBank/DDBJ whole genome shotgun (WGS) entry which is preliminary data.</text>
</comment>
<organism evidence="1 2">
    <name type="scientific">Amblyomma americanum</name>
    <name type="common">Lone star tick</name>
    <dbReference type="NCBI Taxonomy" id="6943"/>
    <lineage>
        <taxon>Eukaryota</taxon>
        <taxon>Metazoa</taxon>
        <taxon>Ecdysozoa</taxon>
        <taxon>Arthropoda</taxon>
        <taxon>Chelicerata</taxon>
        <taxon>Arachnida</taxon>
        <taxon>Acari</taxon>
        <taxon>Parasitiformes</taxon>
        <taxon>Ixodida</taxon>
        <taxon>Ixodoidea</taxon>
        <taxon>Ixodidae</taxon>
        <taxon>Amblyomminae</taxon>
        <taxon>Amblyomma</taxon>
    </lineage>
</organism>